<reference evidence="14 15" key="1">
    <citation type="submission" date="2023-10" db="EMBL/GenBank/DDBJ databases">
        <title>Description of Microbulbifer bruguierae sp. nov., isolated from the sediments of mangrove plant Bruguiera sexangula and comparative genomic analyses of the genus Microbulbifer.</title>
        <authorList>
            <person name="Long M."/>
        </authorList>
    </citation>
    <scope>NUCLEOTIDE SEQUENCE [LARGE SCALE GENOMIC DNA]</scope>
    <source>
        <strain evidence="14 15">SPO729</strain>
    </source>
</reference>
<dbReference type="GO" id="GO:0017004">
    <property type="term" value="P:cytochrome complex assembly"/>
    <property type="evidence" value="ECO:0007669"/>
    <property type="project" value="UniProtKB-KW"/>
</dbReference>
<feature type="transmembrane region" description="Helical" evidence="12">
    <location>
        <begin position="20"/>
        <end position="41"/>
    </location>
</feature>
<dbReference type="AlphaFoldDB" id="A0AAU0MXU1"/>
<comment type="subcellular location">
    <subcellularLocation>
        <location evidence="2 12">Cell inner membrane</location>
        <topology evidence="2 12">Single-pass membrane protein</topology>
    </subcellularLocation>
</comment>
<dbReference type="GO" id="GO:0005886">
    <property type="term" value="C:plasma membrane"/>
    <property type="evidence" value="ECO:0007669"/>
    <property type="project" value="UniProtKB-SubCell"/>
</dbReference>
<dbReference type="Pfam" id="PF04995">
    <property type="entry name" value="CcmD"/>
    <property type="match status" value="1"/>
</dbReference>
<keyword evidence="11 12" id="KW-0472">Membrane</keyword>
<evidence type="ECO:0000256" key="13">
    <source>
        <dbReference type="SAM" id="MobiDB-lite"/>
    </source>
</evidence>
<dbReference type="NCBIfam" id="TIGR03141">
    <property type="entry name" value="cytochro_ccmD"/>
    <property type="match status" value="1"/>
</dbReference>
<keyword evidence="5 12" id="KW-0813">Transport</keyword>
<evidence type="ECO:0000256" key="2">
    <source>
        <dbReference type="ARBA" id="ARBA00004377"/>
    </source>
</evidence>
<dbReference type="GO" id="GO:1903607">
    <property type="term" value="P:cytochrome c biosynthetic process"/>
    <property type="evidence" value="ECO:0007669"/>
    <property type="project" value="TreeGrafter"/>
</dbReference>
<organism evidence="14 15">
    <name type="scientific">Microbulbifer pacificus</name>
    <dbReference type="NCBI Taxonomy" id="407164"/>
    <lineage>
        <taxon>Bacteria</taxon>
        <taxon>Pseudomonadati</taxon>
        <taxon>Pseudomonadota</taxon>
        <taxon>Gammaproteobacteria</taxon>
        <taxon>Cellvibrionales</taxon>
        <taxon>Microbulbiferaceae</taxon>
        <taxon>Microbulbifer</taxon>
    </lineage>
</organism>
<dbReference type="Proteomes" id="UP001302477">
    <property type="component" value="Chromosome"/>
</dbReference>
<feature type="compositionally biased region" description="Basic and acidic residues" evidence="13">
    <location>
        <begin position="57"/>
        <end position="69"/>
    </location>
</feature>
<dbReference type="PANTHER" id="PTHR37531">
    <property type="entry name" value="HEME EXPORTER PROTEIN D"/>
    <property type="match status" value="1"/>
</dbReference>
<dbReference type="InterPro" id="IPR007078">
    <property type="entry name" value="Haem_export_protD_CcmD"/>
</dbReference>
<keyword evidence="6 12" id="KW-1003">Cell membrane</keyword>
<keyword evidence="7 12" id="KW-0997">Cell inner membrane</keyword>
<dbReference type="InterPro" id="IPR052075">
    <property type="entry name" value="Heme_exporter_D"/>
</dbReference>
<evidence type="ECO:0000313" key="14">
    <source>
        <dbReference type="EMBL" id="WOX05319.1"/>
    </source>
</evidence>
<evidence type="ECO:0000256" key="8">
    <source>
        <dbReference type="ARBA" id="ARBA00022692"/>
    </source>
</evidence>
<evidence type="ECO:0000313" key="15">
    <source>
        <dbReference type="Proteomes" id="UP001302477"/>
    </source>
</evidence>
<dbReference type="EMBL" id="CP137555">
    <property type="protein sequence ID" value="WOX05319.1"/>
    <property type="molecule type" value="Genomic_DNA"/>
</dbReference>
<keyword evidence="15" id="KW-1185">Reference proteome</keyword>
<evidence type="ECO:0000256" key="6">
    <source>
        <dbReference type="ARBA" id="ARBA00022475"/>
    </source>
</evidence>
<evidence type="ECO:0000256" key="3">
    <source>
        <dbReference type="ARBA" id="ARBA00008741"/>
    </source>
</evidence>
<comment type="function">
    <text evidence="1 12">Required for the export of heme to the periplasm for the biogenesis of c-type cytochromes.</text>
</comment>
<accession>A0AAU0MXU1</accession>
<comment type="similarity">
    <text evidence="3 12">Belongs to the CcmD/CycX/HelD family.</text>
</comment>
<name>A0AAU0MXU1_9GAMM</name>
<keyword evidence="10 12" id="KW-1133">Transmembrane helix</keyword>
<keyword evidence="8 12" id="KW-0812">Transmembrane</keyword>
<dbReference type="RefSeq" id="WP_318953792.1">
    <property type="nucleotide sequence ID" value="NZ_CP137555.1"/>
</dbReference>
<evidence type="ECO:0000256" key="7">
    <source>
        <dbReference type="ARBA" id="ARBA00022519"/>
    </source>
</evidence>
<evidence type="ECO:0000256" key="1">
    <source>
        <dbReference type="ARBA" id="ARBA00002442"/>
    </source>
</evidence>
<feature type="region of interest" description="Disordered" evidence="13">
    <location>
        <begin position="57"/>
        <end position="77"/>
    </location>
</feature>
<keyword evidence="9 12" id="KW-0201">Cytochrome c-type biogenesis</keyword>
<evidence type="ECO:0000256" key="5">
    <source>
        <dbReference type="ARBA" id="ARBA00022448"/>
    </source>
</evidence>
<dbReference type="PANTHER" id="PTHR37531:SF1">
    <property type="entry name" value="HEME EXPORTER PROTEIN D"/>
    <property type="match status" value="1"/>
</dbReference>
<gene>
    <name evidence="14" type="primary">ccmD</name>
    <name evidence="14" type="ORF">R5R33_16465</name>
</gene>
<proteinExistence type="inferred from homology"/>
<sequence>MQFQFDDFASFLAMNGHGPYVWFSYGVTIAVLVALVLVPLLRQRKMREQFQRQIRQEEARRRAGAERNAKSAAVAAE</sequence>
<dbReference type="KEGG" id="mpaf:R5R33_16465"/>
<dbReference type="GO" id="GO:0015886">
    <property type="term" value="P:heme transport"/>
    <property type="evidence" value="ECO:0007669"/>
    <property type="project" value="InterPro"/>
</dbReference>
<evidence type="ECO:0000256" key="9">
    <source>
        <dbReference type="ARBA" id="ARBA00022748"/>
    </source>
</evidence>
<evidence type="ECO:0000256" key="11">
    <source>
        <dbReference type="ARBA" id="ARBA00023136"/>
    </source>
</evidence>
<evidence type="ECO:0000256" key="10">
    <source>
        <dbReference type="ARBA" id="ARBA00022989"/>
    </source>
</evidence>
<evidence type="ECO:0000256" key="12">
    <source>
        <dbReference type="RuleBase" id="RU363101"/>
    </source>
</evidence>
<protein>
    <recommendedName>
        <fullName evidence="4 12">Heme exporter protein D</fullName>
    </recommendedName>
</protein>
<evidence type="ECO:0000256" key="4">
    <source>
        <dbReference type="ARBA" id="ARBA00016461"/>
    </source>
</evidence>